<dbReference type="GO" id="GO:0046306">
    <property type="term" value="P:alkanesulfonate catabolic process"/>
    <property type="evidence" value="ECO:0007669"/>
    <property type="project" value="InterPro"/>
</dbReference>
<keyword evidence="3" id="KW-0288">FMN</keyword>
<dbReference type="EMBL" id="CADCXN010000045">
    <property type="protein sequence ID" value="CAA9890058.1"/>
    <property type="molecule type" value="Genomic_DNA"/>
</dbReference>
<dbReference type="InterPro" id="IPR005025">
    <property type="entry name" value="FMN_Rdtase-like_dom"/>
</dbReference>
<comment type="similarity">
    <text evidence="1">Belongs to the SsuE family.</text>
</comment>
<evidence type="ECO:0000256" key="2">
    <source>
        <dbReference type="ARBA" id="ARBA00022630"/>
    </source>
</evidence>
<evidence type="ECO:0000259" key="5">
    <source>
        <dbReference type="Pfam" id="PF03358"/>
    </source>
</evidence>
<evidence type="ECO:0000313" key="6">
    <source>
        <dbReference type="EMBL" id="CAA9890058.1"/>
    </source>
</evidence>
<dbReference type="GO" id="GO:0008752">
    <property type="term" value="F:FMN reductase [NAD(P)H] activity"/>
    <property type="evidence" value="ECO:0007669"/>
    <property type="project" value="InterPro"/>
</dbReference>
<organism evidence="6 7">
    <name type="scientific">Candidatus Methylobacter favarea</name>
    <dbReference type="NCBI Taxonomy" id="2707345"/>
    <lineage>
        <taxon>Bacteria</taxon>
        <taxon>Pseudomonadati</taxon>
        <taxon>Pseudomonadota</taxon>
        <taxon>Gammaproteobacteria</taxon>
        <taxon>Methylococcales</taxon>
        <taxon>Methylococcaceae</taxon>
        <taxon>Methylobacter</taxon>
    </lineage>
</organism>
<evidence type="ECO:0000313" key="7">
    <source>
        <dbReference type="Proteomes" id="UP000494216"/>
    </source>
</evidence>
<proteinExistence type="inferred from homology"/>
<dbReference type="InterPro" id="IPR020048">
    <property type="entry name" value="NADPH-dep_FMN_reduc_SsuE"/>
</dbReference>
<evidence type="ECO:0000256" key="3">
    <source>
        <dbReference type="ARBA" id="ARBA00022643"/>
    </source>
</evidence>
<dbReference type="Proteomes" id="UP000494216">
    <property type="component" value="Unassembled WGS sequence"/>
</dbReference>
<gene>
    <name evidence="6" type="ORF">METHB2_180009</name>
</gene>
<keyword evidence="7" id="KW-1185">Reference proteome</keyword>
<keyword evidence="4" id="KW-0560">Oxidoreductase</keyword>
<dbReference type="RefSeq" id="WP_174625029.1">
    <property type="nucleotide sequence ID" value="NZ_CADCXN010000045.1"/>
</dbReference>
<protein>
    <submittedName>
        <fullName evidence="6">FMN reductase</fullName>
    </submittedName>
</protein>
<dbReference type="NCBIfam" id="TIGR03567">
    <property type="entry name" value="FMN_reduc_SsuE"/>
    <property type="match status" value="1"/>
</dbReference>
<dbReference type="AlphaFoldDB" id="A0A8S0Y9F2"/>
<dbReference type="Gene3D" id="3.40.50.360">
    <property type="match status" value="1"/>
</dbReference>
<dbReference type="InterPro" id="IPR029039">
    <property type="entry name" value="Flavoprotein-like_sf"/>
</dbReference>
<name>A0A8S0Y9F2_9GAMM</name>
<dbReference type="PANTHER" id="PTHR43408:SF1">
    <property type="entry name" value="FMN REDUCTASE (NADPH)"/>
    <property type="match status" value="1"/>
</dbReference>
<reference evidence="6 7" key="1">
    <citation type="submission" date="2020-02" db="EMBL/GenBank/DDBJ databases">
        <authorList>
            <person name="Hogendoorn C."/>
        </authorList>
    </citation>
    <scope>NUCLEOTIDE SEQUENCE [LARGE SCALE GENOMIC DNA]</scope>
    <source>
        <strain evidence="6">METHB21</strain>
    </source>
</reference>
<sequence length="190" mass="20565">MTQLIAIAGSPALNSKSTEFLQKALARAEAQGLTGNLFSVRDIPAHDLVYGAGENNPHLKKIIDQLERATGVIIATPIYKAAYSGALKTLLDLLPHKALAGKVVLPIATGSSDKHLLAIDYALKPVLFALGATQVLNGIYIADYQVERDSLGQLNLDKEIALRFDEQVDTLAHEARLIRNQVLFLDRSLA</sequence>
<evidence type="ECO:0000256" key="1">
    <source>
        <dbReference type="ARBA" id="ARBA00005990"/>
    </source>
</evidence>
<comment type="caution">
    <text evidence="6">The sequence shown here is derived from an EMBL/GenBank/DDBJ whole genome shotgun (WGS) entry which is preliminary data.</text>
</comment>
<feature type="domain" description="NADPH-dependent FMN reductase-like" evidence="5">
    <location>
        <begin position="4"/>
        <end position="144"/>
    </location>
</feature>
<dbReference type="SUPFAM" id="SSF52218">
    <property type="entry name" value="Flavoproteins"/>
    <property type="match status" value="1"/>
</dbReference>
<keyword evidence="2" id="KW-0285">Flavoprotein</keyword>
<dbReference type="InterPro" id="IPR051814">
    <property type="entry name" value="NAD(P)H-dep_FMN_reductase"/>
</dbReference>
<accession>A0A8S0Y9F2</accession>
<dbReference type="PANTHER" id="PTHR43408">
    <property type="entry name" value="FMN REDUCTASE (NADPH)"/>
    <property type="match status" value="1"/>
</dbReference>
<evidence type="ECO:0000256" key="4">
    <source>
        <dbReference type="ARBA" id="ARBA00023002"/>
    </source>
</evidence>
<dbReference type="Pfam" id="PF03358">
    <property type="entry name" value="FMN_red"/>
    <property type="match status" value="1"/>
</dbReference>